<evidence type="ECO:0000313" key="2">
    <source>
        <dbReference type="Proteomes" id="UP000664991"/>
    </source>
</evidence>
<dbReference type="Proteomes" id="UP000664991">
    <property type="component" value="Unassembled WGS sequence"/>
</dbReference>
<organism evidence="1 2">
    <name type="scientific">Ovis aries</name>
    <name type="common">Sheep</name>
    <dbReference type="NCBI Taxonomy" id="9940"/>
    <lineage>
        <taxon>Eukaryota</taxon>
        <taxon>Metazoa</taxon>
        <taxon>Chordata</taxon>
        <taxon>Craniata</taxon>
        <taxon>Vertebrata</taxon>
        <taxon>Euteleostomi</taxon>
        <taxon>Mammalia</taxon>
        <taxon>Eutheria</taxon>
        <taxon>Laurasiatheria</taxon>
        <taxon>Artiodactyla</taxon>
        <taxon>Ruminantia</taxon>
        <taxon>Pecora</taxon>
        <taxon>Bovidae</taxon>
        <taxon>Caprinae</taxon>
        <taxon>Ovis</taxon>
    </lineage>
</organism>
<dbReference type="EMBL" id="JAEMGP010000027">
    <property type="protein sequence ID" value="KAG5194004.1"/>
    <property type="molecule type" value="Genomic_DNA"/>
</dbReference>
<comment type="caution">
    <text evidence="1">The sequence shown here is derived from an EMBL/GenBank/DDBJ whole genome shotgun (WGS) entry which is preliminary data.</text>
</comment>
<accession>A0A836CQM5</accession>
<gene>
    <name evidence="1" type="ORF">JEQ12_020365</name>
</gene>
<evidence type="ECO:0000313" key="1">
    <source>
        <dbReference type="EMBL" id="KAG5194004.1"/>
    </source>
</evidence>
<protein>
    <submittedName>
        <fullName evidence="1">Uncharacterized protein</fullName>
    </submittedName>
</protein>
<sequence length="118" mass="13265">MRRRQARSKKVISVRVSPLQKAPYEPRVVAERDSRTATPNRAAVAAIGLLWPGIQRPEPGASRWFSGQKDARGGNQHGSLLLISACWRTFVATAAHLMEGFCHRSREVIWFGTYRKPP</sequence>
<proteinExistence type="predicted"/>
<dbReference type="AlphaFoldDB" id="A0A836CQM5"/>
<name>A0A836CQM5_SHEEP</name>
<reference evidence="1 2" key="1">
    <citation type="submission" date="2020-12" db="EMBL/GenBank/DDBJ databases">
        <title>De novo assembly of Tibetan sheep genome.</title>
        <authorList>
            <person name="Li X."/>
        </authorList>
    </citation>
    <scope>NUCLEOTIDE SEQUENCE [LARGE SCALE GENOMIC DNA]</scope>
    <source>
        <tissue evidence="1">Heart</tissue>
    </source>
</reference>